<comment type="caution">
    <text evidence="2">The sequence shown here is derived from an EMBL/GenBank/DDBJ whole genome shotgun (WGS) entry which is preliminary data.</text>
</comment>
<name>A0A8J3DB05_9BACT</name>
<evidence type="ECO:0000313" key="3">
    <source>
        <dbReference type="Proteomes" id="UP000642829"/>
    </source>
</evidence>
<evidence type="ECO:0008006" key="4">
    <source>
        <dbReference type="Google" id="ProtNLM"/>
    </source>
</evidence>
<dbReference type="InterPro" id="IPR037257">
    <property type="entry name" value="T2SS_E_N_sf"/>
</dbReference>
<evidence type="ECO:0000256" key="1">
    <source>
        <dbReference type="SAM" id="Coils"/>
    </source>
</evidence>
<gene>
    <name evidence="2" type="ORF">GCM10007047_11710</name>
</gene>
<sequence>MLTDKERRPLILRSNRFLGSALLEKSLIKIEDLEAANEKLLEAVQTGNMRAANLLNILLYDLKSIDENGLIEMVTEDESLGMIDLAHYDMAKFREINVDIELCYATYTVPFDRVEDFTMVATAYYLSKPTIQYWEETIGGNIIWYICSVASIAEAIERAAQIAAQPDELATKDGDS</sequence>
<evidence type="ECO:0000313" key="2">
    <source>
        <dbReference type="EMBL" id="GHB97535.1"/>
    </source>
</evidence>
<dbReference type="AlphaFoldDB" id="A0A8J3DB05"/>
<keyword evidence="1" id="KW-0175">Coiled coil</keyword>
<reference evidence="2" key="2">
    <citation type="submission" date="2020-09" db="EMBL/GenBank/DDBJ databases">
        <authorList>
            <person name="Sun Q."/>
            <person name="Kim S."/>
        </authorList>
    </citation>
    <scope>NUCLEOTIDE SEQUENCE</scope>
    <source>
        <strain evidence="2">KCTC 12870</strain>
    </source>
</reference>
<feature type="coiled-coil region" evidence="1">
    <location>
        <begin position="23"/>
        <end position="50"/>
    </location>
</feature>
<protein>
    <recommendedName>
        <fullName evidence="4">Type II secretion system protein GspE N-terminal domain-containing protein</fullName>
    </recommendedName>
</protein>
<keyword evidence="3" id="KW-1185">Reference proteome</keyword>
<accession>A0A8J3DB05</accession>
<dbReference type="Proteomes" id="UP000642829">
    <property type="component" value="Unassembled WGS sequence"/>
</dbReference>
<dbReference type="EMBL" id="BMXG01000006">
    <property type="protein sequence ID" value="GHB97535.1"/>
    <property type="molecule type" value="Genomic_DNA"/>
</dbReference>
<organism evidence="2 3">
    <name type="scientific">Cerasicoccus arenae</name>
    <dbReference type="NCBI Taxonomy" id="424488"/>
    <lineage>
        <taxon>Bacteria</taxon>
        <taxon>Pseudomonadati</taxon>
        <taxon>Verrucomicrobiota</taxon>
        <taxon>Opitutia</taxon>
        <taxon>Puniceicoccales</taxon>
        <taxon>Cerasicoccaceae</taxon>
        <taxon>Cerasicoccus</taxon>
    </lineage>
</organism>
<proteinExistence type="predicted"/>
<dbReference type="SUPFAM" id="SSF160246">
    <property type="entry name" value="EspE N-terminal domain-like"/>
    <property type="match status" value="1"/>
</dbReference>
<dbReference type="RefSeq" id="WP_189512888.1">
    <property type="nucleotide sequence ID" value="NZ_BMXG01000006.1"/>
</dbReference>
<reference evidence="2" key="1">
    <citation type="journal article" date="2014" name="Int. J. Syst. Evol. Microbiol.">
        <title>Complete genome sequence of Corynebacterium casei LMG S-19264T (=DSM 44701T), isolated from a smear-ripened cheese.</title>
        <authorList>
            <consortium name="US DOE Joint Genome Institute (JGI-PGF)"/>
            <person name="Walter F."/>
            <person name="Albersmeier A."/>
            <person name="Kalinowski J."/>
            <person name="Ruckert C."/>
        </authorList>
    </citation>
    <scope>NUCLEOTIDE SEQUENCE</scope>
    <source>
        <strain evidence="2">KCTC 12870</strain>
    </source>
</reference>